<accession>A0A4U8UKF2</accession>
<dbReference type="EMBL" id="AZBU02000001">
    <property type="protein sequence ID" value="TMS33404.1"/>
    <property type="molecule type" value="Genomic_DNA"/>
</dbReference>
<comment type="caution">
    <text evidence="1">The sequence shown here is derived from an EMBL/GenBank/DDBJ whole genome shotgun (WGS) entry which is preliminary data.</text>
</comment>
<reference evidence="1 2" key="1">
    <citation type="journal article" date="2015" name="Genome Biol.">
        <title>Comparative genomics of Steinernema reveals deeply conserved gene regulatory networks.</title>
        <authorList>
            <person name="Dillman A.R."/>
            <person name="Macchietto M."/>
            <person name="Porter C.F."/>
            <person name="Rogers A."/>
            <person name="Williams B."/>
            <person name="Antoshechkin I."/>
            <person name="Lee M.M."/>
            <person name="Goodwin Z."/>
            <person name="Lu X."/>
            <person name="Lewis E.E."/>
            <person name="Goodrich-Blair H."/>
            <person name="Stock S.P."/>
            <person name="Adams B.J."/>
            <person name="Sternberg P.W."/>
            <person name="Mortazavi A."/>
        </authorList>
    </citation>
    <scope>NUCLEOTIDE SEQUENCE [LARGE SCALE GENOMIC DNA]</scope>
    <source>
        <strain evidence="1 2">ALL</strain>
    </source>
</reference>
<sequence length="68" mass="7545">MQGQLALYAARNFRRQSVTNRTLRAQAATIHNVRPGSCQTADYVEILDAAEKQAQDDDIIVGQVIMLV</sequence>
<name>A0A4U8UKF2_STECR</name>
<keyword evidence="2" id="KW-1185">Reference proteome</keyword>
<evidence type="ECO:0000313" key="2">
    <source>
        <dbReference type="Proteomes" id="UP000298663"/>
    </source>
</evidence>
<gene>
    <name evidence="1" type="ORF">L596_001148</name>
</gene>
<dbReference type="AlphaFoldDB" id="A0A4U8UKF2"/>
<evidence type="ECO:0000313" key="1">
    <source>
        <dbReference type="EMBL" id="TMS33404.1"/>
    </source>
</evidence>
<proteinExistence type="predicted"/>
<dbReference type="Proteomes" id="UP000298663">
    <property type="component" value="Unassembled WGS sequence"/>
</dbReference>
<protein>
    <submittedName>
        <fullName evidence="1">Uncharacterized protein</fullName>
    </submittedName>
</protein>
<organism evidence="1 2">
    <name type="scientific">Steinernema carpocapsae</name>
    <name type="common">Entomopathogenic nematode</name>
    <dbReference type="NCBI Taxonomy" id="34508"/>
    <lineage>
        <taxon>Eukaryota</taxon>
        <taxon>Metazoa</taxon>
        <taxon>Ecdysozoa</taxon>
        <taxon>Nematoda</taxon>
        <taxon>Chromadorea</taxon>
        <taxon>Rhabditida</taxon>
        <taxon>Tylenchina</taxon>
        <taxon>Panagrolaimomorpha</taxon>
        <taxon>Strongyloidoidea</taxon>
        <taxon>Steinernematidae</taxon>
        <taxon>Steinernema</taxon>
    </lineage>
</organism>
<reference evidence="1 2" key="2">
    <citation type="journal article" date="2019" name="G3 (Bethesda)">
        <title>Hybrid Assembly of the Genome of the Entomopathogenic Nematode Steinernema carpocapsae Identifies the X-Chromosome.</title>
        <authorList>
            <person name="Serra L."/>
            <person name="Macchietto M."/>
            <person name="Macias-Munoz A."/>
            <person name="McGill C.J."/>
            <person name="Rodriguez I.M."/>
            <person name="Rodriguez B."/>
            <person name="Murad R."/>
            <person name="Mortazavi A."/>
        </authorList>
    </citation>
    <scope>NUCLEOTIDE SEQUENCE [LARGE SCALE GENOMIC DNA]</scope>
    <source>
        <strain evidence="1 2">ALL</strain>
    </source>
</reference>